<dbReference type="AlphaFoldDB" id="A1ZSG7"/>
<dbReference type="EMBL" id="AAWS01000031">
    <property type="protein sequence ID" value="EAY26715.1"/>
    <property type="molecule type" value="Genomic_DNA"/>
</dbReference>
<name>A1ZSG7_MICM2</name>
<keyword evidence="2" id="KW-1185">Reference proteome</keyword>
<dbReference type="RefSeq" id="WP_002700477.1">
    <property type="nucleotide sequence ID" value="NZ_AAWS01000031.1"/>
</dbReference>
<protein>
    <submittedName>
        <fullName evidence="1">Uncharacterized protein</fullName>
    </submittedName>
</protein>
<gene>
    <name evidence="1" type="ORF">M23134_02966</name>
</gene>
<comment type="caution">
    <text evidence="1">The sequence shown here is derived from an EMBL/GenBank/DDBJ whole genome shotgun (WGS) entry which is preliminary data.</text>
</comment>
<dbReference type="Proteomes" id="UP000004095">
    <property type="component" value="Unassembled WGS sequence"/>
</dbReference>
<accession>A1ZSG7</accession>
<evidence type="ECO:0000313" key="2">
    <source>
        <dbReference type="Proteomes" id="UP000004095"/>
    </source>
</evidence>
<evidence type="ECO:0000313" key="1">
    <source>
        <dbReference type="EMBL" id="EAY26715.1"/>
    </source>
</evidence>
<organism evidence="1 2">
    <name type="scientific">Microscilla marina ATCC 23134</name>
    <dbReference type="NCBI Taxonomy" id="313606"/>
    <lineage>
        <taxon>Bacteria</taxon>
        <taxon>Pseudomonadati</taxon>
        <taxon>Bacteroidota</taxon>
        <taxon>Cytophagia</taxon>
        <taxon>Cytophagales</taxon>
        <taxon>Microscillaceae</taxon>
        <taxon>Microscilla</taxon>
    </lineage>
</organism>
<reference evidence="1 2" key="1">
    <citation type="submission" date="2007-01" db="EMBL/GenBank/DDBJ databases">
        <authorList>
            <person name="Haygood M."/>
            <person name="Podell S."/>
            <person name="Anderson C."/>
            <person name="Hopkinson B."/>
            <person name="Roe K."/>
            <person name="Barbeau K."/>
            <person name="Gaasterland T."/>
            <person name="Ferriera S."/>
            <person name="Johnson J."/>
            <person name="Kravitz S."/>
            <person name="Beeson K."/>
            <person name="Sutton G."/>
            <person name="Rogers Y.-H."/>
            <person name="Friedman R."/>
            <person name="Frazier M."/>
            <person name="Venter J.C."/>
        </authorList>
    </citation>
    <scope>NUCLEOTIDE SEQUENCE [LARGE SCALE GENOMIC DNA]</scope>
    <source>
        <strain evidence="1 2">ATCC 23134</strain>
    </source>
</reference>
<proteinExistence type="predicted"/>
<sequence>MDKKELQRMLQQNFAQAKQPKVSVQSEWQAKIGEWQQIIQQTTEEDIEVTQQKILESIQAFITTRLLEVVNKNTFQLKEGAIYQQYYTDLEALKTKLATCTTLTELTRVLEGN</sequence>